<name>A0A1X4XY28_9BACT</name>
<organism evidence="2 3">
    <name type="scientific">Desulfurella amilsii</name>
    <dbReference type="NCBI Taxonomy" id="1562698"/>
    <lineage>
        <taxon>Bacteria</taxon>
        <taxon>Pseudomonadati</taxon>
        <taxon>Campylobacterota</taxon>
        <taxon>Desulfurellia</taxon>
        <taxon>Desulfurellales</taxon>
        <taxon>Desulfurellaceae</taxon>
        <taxon>Desulfurella</taxon>
    </lineage>
</organism>
<feature type="chain" id="PRO_5012936812" evidence="1">
    <location>
        <begin position="24"/>
        <end position="58"/>
    </location>
</feature>
<gene>
    <name evidence="2" type="ORF">DESAMIL20_1981</name>
</gene>
<evidence type="ECO:0000313" key="2">
    <source>
        <dbReference type="EMBL" id="OSS42428.1"/>
    </source>
</evidence>
<keyword evidence="1" id="KW-0732">Signal</keyword>
<feature type="signal peptide" evidence="1">
    <location>
        <begin position="1"/>
        <end position="23"/>
    </location>
</feature>
<keyword evidence="3" id="KW-1185">Reference proteome</keyword>
<reference evidence="2 3" key="1">
    <citation type="journal article" date="2017" name="Front. Microbiol.">
        <title>Genome Sequence of Desulfurella amilsii Strain TR1 and Comparative Genomics of Desulfurellaceae Family.</title>
        <authorList>
            <person name="Florentino A.P."/>
            <person name="Stams A.J."/>
            <person name="Sanchez-Andrea I."/>
        </authorList>
    </citation>
    <scope>NUCLEOTIDE SEQUENCE [LARGE SCALE GENOMIC DNA]</scope>
    <source>
        <strain evidence="2 3">TR1</strain>
    </source>
</reference>
<dbReference type="STRING" id="1562698.DESAMIL20_1981"/>
<evidence type="ECO:0000313" key="3">
    <source>
        <dbReference type="Proteomes" id="UP000194141"/>
    </source>
</evidence>
<dbReference type="RefSeq" id="WP_158090577.1">
    <property type="nucleotide sequence ID" value="NZ_MDSU01000018.1"/>
</dbReference>
<dbReference type="AlphaFoldDB" id="A0A1X4XY28"/>
<sequence length="58" mass="6684">MKKIFYLLVLFIFASGSGLFVSAANVYAQNIQFSTSHYCYKHYNIHNISNINAQTNNY</sequence>
<dbReference type="EMBL" id="MDSU01000018">
    <property type="protein sequence ID" value="OSS42428.1"/>
    <property type="molecule type" value="Genomic_DNA"/>
</dbReference>
<accession>A0A1X4XY28</accession>
<comment type="caution">
    <text evidence="2">The sequence shown here is derived from an EMBL/GenBank/DDBJ whole genome shotgun (WGS) entry which is preliminary data.</text>
</comment>
<evidence type="ECO:0000256" key="1">
    <source>
        <dbReference type="SAM" id="SignalP"/>
    </source>
</evidence>
<protein>
    <submittedName>
        <fullName evidence="2">Uncharacterized protein</fullName>
    </submittedName>
</protein>
<dbReference type="Proteomes" id="UP000194141">
    <property type="component" value="Unassembled WGS sequence"/>
</dbReference>
<proteinExistence type="predicted"/>